<keyword evidence="1" id="KW-0732">Signal</keyword>
<dbReference type="PANTHER" id="PTHR37841:SF1">
    <property type="entry name" value="DUF3298 DOMAIN-CONTAINING PROTEIN"/>
    <property type="match status" value="1"/>
</dbReference>
<proteinExistence type="predicted"/>
<name>A0ABW5TNT6_9SPHI</name>
<dbReference type="Proteomes" id="UP001597546">
    <property type="component" value="Unassembled WGS sequence"/>
</dbReference>
<sequence length="522" mass="59698">MKNLIIILIICFSLSSKAQTLFKENGKYGLKIKDKVICEAQFDSVMVNKSLEDSVMVVYRYPEQAWGIFTLDGEVVFPFSPLEIEPFSNGLAKVASWHFRTEKTTDNSLGDQFLLNENFSKSQLYPMGPTYKYHFIDNKGKRINEGVSYYYAEIFNNGASVVADMDSVGNWKSSLINTEGKRIGDPNINFLTYAGDGLFIFLKDQKVGYTNSYGEIIIPNKFLDAKPFNSNGLALVTIPVETKRQKASFSTYEDGKKNYYKLDLNPQYNYVATLDSINSEYIITFCKMGMINKKGLYVLKPEFDFIDFHQTDAIPTARVRLGDNYGVVNSEGKLLLPPIYQEINYIHHPEENYIFRKEDRYGLMNANGKILLDTLYSRIDQISYAPNIYYKVTINDKLGLVNANGEWMLKPEFSSINKFSDRDKIFIISKDDKAGLVSINGKILISPEFKYLEDFKNNLIKANKNDKYGLFNLKGDIILPFEYDEISYDEQSIFPAIVAKKKINEIVVSKSYKLDVDITSVE</sequence>
<evidence type="ECO:0000313" key="2">
    <source>
        <dbReference type="EMBL" id="MFD2730946.1"/>
    </source>
</evidence>
<gene>
    <name evidence="2" type="ORF">ACFSSE_04450</name>
</gene>
<dbReference type="RefSeq" id="WP_379042319.1">
    <property type="nucleotide sequence ID" value="NZ_JBHSKW010000022.1"/>
</dbReference>
<feature type="chain" id="PRO_5045615986" evidence="1">
    <location>
        <begin position="19"/>
        <end position="522"/>
    </location>
</feature>
<evidence type="ECO:0000313" key="3">
    <source>
        <dbReference type="Proteomes" id="UP001597546"/>
    </source>
</evidence>
<accession>A0ABW5TNT6</accession>
<dbReference type="EMBL" id="JBHULV010000011">
    <property type="protein sequence ID" value="MFD2730946.1"/>
    <property type="molecule type" value="Genomic_DNA"/>
</dbReference>
<dbReference type="Pfam" id="PF14903">
    <property type="entry name" value="WG_beta_rep"/>
    <property type="match status" value="4"/>
</dbReference>
<protein>
    <submittedName>
        <fullName evidence="2">WG repeat-containing protein</fullName>
    </submittedName>
</protein>
<reference evidence="3" key="1">
    <citation type="journal article" date="2019" name="Int. J. Syst. Evol. Microbiol.">
        <title>The Global Catalogue of Microorganisms (GCM) 10K type strain sequencing project: providing services to taxonomists for standard genome sequencing and annotation.</title>
        <authorList>
            <consortium name="The Broad Institute Genomics Platform"/>
            <consortium name="The Broad Institute Genome Sequencing Center for Infectious Disease"/>
            <person name="Wu L."/>
            <person name="Ma J."/>
        </authorList>
    </citation>
    <scope>NUCLEOTIDE SEQUENCE [LARGE SCALE GENOMIC DNA]</scope>
    <source>
        <strain evidence="3">KCTC 42456</strain>
    </source>
</reference>
<dbReference type="InterPro" id="IPR032774">
    <property type="entry name" value="WG_beta_rep"/>
</dbReference>
<feature type="signal peptide" evidence="1">
    <location>
        <begin position="1"/>
        <end position="18"/>
    </location>
</feature>
<keyword evidence="3" id="KW-1185">Reference proteome</keyword>
<dbReference type="PANTHER" id="PTHR37841">
    <property type="entry name" value="GLR2918 PROTEIN"/>
    <property type="match status" value="1"/>
</dbReference>
<evidence type="ECO:0000256" key="1">
    <source>
        <dbReference type="SAM" id="SignalP"/>
    </source>
</evidence>
<comment type="caution">
    <text evidence="2">The sequence shown here is derived from an EMBL/GenBank/DDBJ whole genome shotgun (WGS) entry which is preliminary data.</text>
</comment>
<organism evidence="2 3">
    <name type="scientific">Pedobacter alpinus</name>
    <dbReference type="NCBI Taxonomy" id="1590643"/>
    <lineage>
        <taxon>Bacteria</taxon>
        <taxon>Pseudomonadati</taxon>
        <taxon>Bacteroidota</taxon>
        <taxon>Sphingobacteriia</taxon>
        <taxon>Sphingobacteriales</taxon>
        <taxon>Sphingobacteriaceae</taxon>
        <taxon>Pedobacter</taxon>
    </lineage>
</organism>